<accession>A0ABW3BGE8</accession>
<evidence type="ECO:0000259" key="1">
    <source>
        <dbReference type="Pfam" id="PF01370"/>
    </source>
</evidence>
<comment type="caution">
    <text evidence="2">The sequence shown here is derived from an EMBL/GenBank/DDBJ whole genome shotgun (WGS) entry which is preliminary data.</text>
</comment>
<evidence type="ECO:0000313" key="2">
    <source>
        <dbReference type="EMBL" id="MFD0802167.1"/>
    </source>
</evidence>
<dbReference type="Gene3D" id="3.40.50.720">
    <property type="entry name" value="NAD(P)-binding Rossmann-like Domain"/>
    <property type="match status" value="1"/>
</dbReference>
<name>A0ABW3BGE8_9ACTN</name>
<sequence>MVAVTGAAEGIGRLLVERLVKAVGSGSVAEVVAIGDSEDEAAGVPLGAAWRTADVRDPQLAACLPGVDVLVHTDDDRTLQTAPKQRRTHNLRAAQTVLTAAAAQRVPRAVLLTSTMVHGAGPDNPVPMPEDS</sequence>
<dbReference type="Proteomes" id="UP001596956">
    <property type="component" value="Unassembled WGS sequence"/>
</dbReference>
<dbReference type="SUPFAM" id="SSF51735">
    <property type="entry name" value="NAD(P)-binding Rossmann-fold domains"/>
    <property type="match status" value="1"/>
</dbReference>
<feature type="non-terminal residue" evidence="2">
    <location>
        <position position="132"/>
    </location>
</feature>
<evidence type="ECO:0000313" key="3">
    <source>
        <dbReference type="Proteomes" id="UP001596956"/>
    </source>
</evidence>
<reference evidence="3" key="1">
    <citation type="journal article" date="2019" name="Int. J. Syst. Evol. Microbiol.">
        <title>The Global Catalogue of Microorganisms (GCM) 10K type strain sequencing project: providing services to taxonomists for standard genome sequencing and annotation.</title>
        <authorList>
            <consortium name="The Broad Institute Genomics Platform"/>
            <consortium name="The Broad Institute Genome Sequencing Center for Infectious Disease"/>
            <person name="Wu L."/>
            <person name="Ma J."/>
        </authorList>
    </citation>
    <scope>NUCLEOTIDE SEQUENCE [LARGE SCALE GENOMIC DNA]</scope>
    <source>
        <strain evidence="3">CCUG 63369</strain>
    </source>
</reference>
<organism evidence="2 3">
    <name type="scientific">Streptomonospora algeriensis</name>
    <dbReference type="NCBI Taxonomy" id="995084"/>
    <lineage>
        <taxon>Bacteria</taxon>
        <taxon>Bacillati</taxon>
        <taxon>Actinomycetota</taxon>
        <taxon>Actinomycetes</taxon>
        <taxon>Streptosporangiales</taxon>
        <taxon>Nocardiopsidaceae</taxon>
        <taxon>Streptomonospora</taxon>
    </lineage>
</organism>
<dbReference type="Pfam" id="PF01370">
    <property type="entry name" value="Epimerase"/>
    <property type="match status" value="1"/>
</dbReference>
<dbReference type="InterPro" id="IPR036291">
    <property type="entry name" value="NAD(P)-bd_dom_sf"/>
</dbReference>
<protein>
    <submittedName>
        <fullName evidence="2">NAD-dependent epimerase/dehydratase family protein</fullName>
    </submittedName>
</protein>
<gene>
    <name evidence="2" type="ORF">ACFQZU_12705</name>
</gene>
<keyword evidence="3" id="KW-1185">Reference proteome</keyword>
<dbReference type="InterPro" id="IPR001509">
    <property type="entry name" value="Epimerase_deHydtase"/>
</dbReference>
<proteinExistence type="predicted"/>
<dbReference type="EMBL" id="JBHTHR010000390">
    <property type="protein sequence ID" value="MFD0802167.1"/>
    <property type="molecule type" value="Genomic_DNA"/>
</dbReference>
<feature type="domain" description="NAD-dependent epimerase/dehydratase" evidence="1">
    <location>
        <begin position="2"/>
        <end position="125"/>
    </location>
</feature>